<feature type="compositionally biased region" description="Polar residues" evidence="8">
    <location>
        <begin position="755"/>
        <end position="766"/>
    </location>
</feature>
<dbReference type="GO" id="GO:0016020">
    <property type="term" value="C:membrane"/>
    <property type="evidence" value="ECO:0007669"/>
    <property type="project" value="UniProtKB-SubCell"/>
</dbReference>
<dbReference type="OrthoDB" id="6500128at2759"/>
<dbReference type="InterPro" id="IPR027417">
    <property type="entry name" value="P-loop_NTPase"/>
</dbReference>
<feature type="region of interest" description="Disordered" evidence="8">
    <location>
        <begin position="716"/>
        <end position="787"/>
    </location>
</feature>
<dbReference type="CDD" id="cd18579">
    <property type="entry name" value="ABC_6TM_ABCC_D1"/>
    <property type="match status" value="1"/>
</dbReference>
<dbReference type="Pfam" id="PF00664">
    <property type="entry name" value="ABC_membrane"/>
    <property type="match status" value="2"/>
</dbReference>
<dbReference type="InterPro" id="IPR044746">
    <property type="entry name" value="ABCC_6TM_D1"/>
</dbReference>
<evidence type="ECO:0000256" key="7">
    <source>
        <dbReference type="ARBA" id="ARBA00023136"/>
    </source>
</evidence>
<dbReference type="FunFam" id="3.40.50.300:FF:000163">
    <property type="entry name" value="Multidrug resistance-associated protein member 4"/>
    <property type="match status" value="1"/>
</dbReference>
<feature type="transmembrane region" description="Helical" evidence="9">
    <location>
        <begin position="799"/>
        <end position="822"/>
    </location>
</feature>
<comment type="subcellular location">
    <subcellularLocation>
        <location evidence="1">Membrane</location>
        <topology evidence="1">Multi-pass membrane protein</topology>
    </subcellularLocation>
</comment>
<dbReference type="InterPro" id="IPR003593">
    <property type="entry name" value="AAA+_ATPase"/>
</dbReference>
<dbReference type="SMART" id="SM00382">
    <property type="entry name" value="AAA"/>
    <property type="match status" value="2"/>
</dbReference>
<keyword evidence="4" id="KW-0547">Nucleotide-binding</keyword>
<organism evidence="13">
    <name type="scientific">Drosophila grimshawi</name>
    <name type="common">Hawaiian fruit fly</name>
    <name type="synonym">Idiomyia grimshawi</name>
    <dbReference type="NCBI Taxonomy" id="7222"/>
    <lineage>
        <taxon>Eukaryota</taxon>
        <taxon>Metazoa</taxon>
        <taxon>Ecdysozoa</taxon>
        <taxon>Arthropoda</taxon>
        <taxon>Hexapoda</taxon>
        <taxon>Insecta</taxon>
        <taxon>Pterygota</taxon>
        <taxon>Neoptera</taxon>
        <taxon>Endopterygota</taxon>
        <taxon>Diptera</taxon>
        <taxon>Brachycera</taxon>
        <taxon>Muscomorpha</taxon>
        <taxon>Ephydroidea</taxon>
        <taxon>Drosophilidae</taxon>
        <taxon>Drosophila</taxon>
        <taxon>Hawaiian Drosophila</taxon>
    </lineage>
</organism>
<dbReference type="InterPro" id="IPR036640">
    <property type="entry name" value="ABC1_TM_sf"/>
</dbReference>
<feature type="domain" description="ABC transporter" evidence="10">
    <location>
        <begin position="1129"/>
        <end position="1358"/>
    </location>
</feature>
<evidence type="ECO:0000256" key="1">
    <source>
        <dbReference type="ARBA" id="ARBA00004141"/>
    </source>
</evidence>
<dbReference type="CDD" id="cd18580">
    <property type="entry name" value="ABC_6TM_ABCC_D2"/>
    <property type="match status" value="1"/>
</dbReference>
<evidence type="ECO:0000313" key="12">
    <source>
        <dbReference type="EMBL" id="EDV92545.1"/>
    </source>
</evidence>
<evidence type="ECO:0000256" key="9">
    <source>
        <dbReference type="SAM" id="Phobius"/>
    </source>
</evidence>
<feature type="transmembrane region" description="Helical" evidence="9">
    <location>
        <begin position="276"/>
        <end position="299"/>
    </location>
</feature>
<dbReference type="Pfam" id="PF00005">
    <property type="entry name" value="ABC_tran"/>
    <property type="match status" value="2"/>
</dbReference>
<evidence type="ECO:0000256" key="2">
    <source>
        <dbReference type="ARBA" id="ARBA00022448"/>
    </source>
</evidence>
<reference evidence="12 13" key="1">
    <citation type="journal article" date="2007" name="Nature">
        <title>Evolution of genes and genomes on the Drosophila phylogeny.</title>
        <authorList>
            <consortium name="Drosophila 12 Genomes Consortium"/>
            <person name="Clark A.G."/>
            <person name="Eisen M.B."/>
            <person name="Smith D.R."/>
            <person name="Bergman C.M."/>
            <person name="Oliver B."/>
            <person name="Markow T.A."/>
            <person name="Kaufman T.C."/>
            <person name="Kellis M."/>
            <person name="Gelbart W."/>
            <person name="Iyer V.N."/>
            <person name="Pollard D.A."/>
            <person name="Sackton T.B."/>
            <person name="Larracuente A.M."/>
            <person name="Singh N.D."/>
            <person name="Abad J.P."/>
            <person name="Abt D.N."/>
            <person name="Adryan B."/>
            <person name="Aguade M."/>
            <person name="Akashi H."/>
            <person name="Anderson W.W."/>
            <person name="Aquadro C.F."/>
            <person name="Ardell D.H."/>
            <person name="Arguello R."/>
            <person name="Artieri C.G."/>
            <person name="Barbash D.A."/>
            <person name="Barker D."/>
            <person name="Barsanti P."/>
            <person name="Batterham P."/>
            <person name="Batzoglou S."/>
            <person name="Begun D."/>
            <person name="Bhutkar A."/>
            <person name="Blanco E."/>
            <person name="Bosak S.A."/>
            <person name="Bradley R.K."/>
            <person name="Brand A.D."/>
            <person name="Brent M.R."/>
            <person name="Brooks A.N."/>
            <person name="Brown R.H."/>
            <person name="Butlin R.K."/>
            <person name="Caggese C."/>
            <person name="Calvi B.R."/>
            <person name="Bernardo de Carvalho A."/>
            <person name="Caspi A."/>
            <person name="Castrezana S."/>
            <person name="Celniker S.E."/>
            <person name="Chang J.L."/>
            <person name="Chapple C."/>
            <person name="Chatterji S."/>
            <person name="Chinwalla A."/>
            <person name="Civetta A."/>
            <person name="Clifton S.W."/>
            <person name="Comeron J.M."/>
            <person name="Costello J.C."/>
            <person name="Coyne J.A."/>
            <person name="Daub J."/>
            <person name="David R.G."/>
            <person name="Delcher A.L."/>
            <person name="Delehaunty K."/>
            <person name="Do C.B."/>
            <person name="Ebling H."/>
            <person name="Edwards K."/>
            <person name="Eickbush T."/>
            <person name="Evans J.D."/>
            <person name="Filipski A."/>
            <person name="Findeiss S."/>
            <person name="Freyhult E."/>
            <person name="Fulton L."/>
            <person name="Fulton R."/>
            <person name="Garcia A.C."/>
            <person name="Gardiner A."/>
            <person name="Garfield D.A."/>
            <person name="Garvin B.E."/>
            <person name="Gibson G."/>
            <person name="Gilbert D."/>
            <person name="Gnerre S."/>
            <person name="Godfrey J."/>
            <person name="Good R."/>
            <person name="Gotea V."/>
            <person name="Gravely B."/>
            <person name="Greenberg A.J."/>
            <person name="Griffiths-Jones S."/>
            <person name="Gross S."/>
            <person name="Guigo R."/>
            <person name="Gustafson E.A."/>
            <person name="Haerty W."/>
            <person name="Hahn M.W."/>
            <person name="Halligan D.L."/>
            <person name="Halpern A.L."/>
            <person name="Halter G.M."/>
            <person name="Han M.V."/>
            <person name="Heger A."/>
            <person name="Hillier L."/>
            <person name="Hinrichs A.S."/>
            <person name="Holmes I."/>
            <person name="Hoskins R.A."/>
            <person name="Hubisz M.J."/>
            <person name="Hultmark D."/>
            <person name="Huntley M.A."/>
            <person name="Jaffe D.B."/>
            <person name="Jagadeeshan S."/>
            <person name="Jeck W.R."/>
            <person name="Johnson J."/>
            <person name="Jones C.D."/>
            <person name="Jordan W.C."/>
            <person name="Karpen G.H."/>
            <person name="Kataoka E."/>
            <person name="Keightley P.D."/>
            <person name="Kheradpour P."/>
            <person name="Kirkness E.F."/>
            <person name="Koerich L.B."/>
            <person name="Kristiansen K."/>
            <person name="Kudrna D."/>
            <person name="Kulathinal R.J."/>
            <person name="Kumar S."/>
            <person name="Kwok R."/>
            <person name="Lander E."/>
            <person name="Langley C.H."/>
            <person name="Lapoint R."/>
            <person name="Lazzaro B.P."/>
            <person name="Lee S.J."/>
            <person name="Levesque L."/>
            <person name="Li R."/>
            <person name="Lin C.F."/>
            <person name="Lin M.F."/>
            <person name="Lindblad-Toh K."/>
            <person name="Llopart A."/>
            <person name="Long M."/>
            <person name="Low L."/>
            <person name="Lozovsky E."/>
            <person name="Lu J."/>
            <person name="Luo M."/>
            <person name="Machado C.A."/>
            <person name="Makalowski W."/>
            <person name="Marzo M."/>
            <person name="Matsuda M."/>
            <person name="Matzkin L."/>
            <person name="McAllister B."/>
            <person name="McBride C.S."/>
            <person name="McKernan B."/>
            <person name="McKernan K."/>
            <person name="Mendez-Lago M."/>
            <person name="Minx P."/>
            <person name="Mollenhauer M.U."/>
            <person name="Montooth K."/>
            <person name="Mount S.M."/>
            <person name="Mu X."/>
            <person name="Myers E."/>
            <person name="Negre B."/>
            <person name="Newfeld S."/>
            <person name="Nielsen R."/>
            <person name="Noor M.A."/>
            <person name="O'Grady P."/>
            <person name="Pachter L."/>
            <person name="Papaceit M."/>
            <person name="Parisi M.J."/>
            <person name="Parisi M."/>
            <person name="Parts L."/>
            <person name="Pedersen J.S."/>
            <person name="Pesole G."/>
            <person name="Phillippy A.M."/>
            <person name="Ponting C.P."/>
            <person name="Pop M."/>
            <person name="Porcelli D."/>
            <person name="Powell J.R."/>
            <person name="Prohaska S."/>
            <person name="Pruitt K."/>
            <person name="Puig M."/>
            <person name="Quesneville H."/>
            <person name="Ram K.R."/>
            <person name="Rand D."/>
            <person name="Rasmussen M.D."/>
            <person name="Reed L.K."/>
            <person name="Reenan R."/>
            <person name="Reily A."/>
            <person name="Remington K.A."/>
            <person name="Rieger T.T."/>
            <person name="Ritchie M.G."/>
            <person name="Robin C."/>
            <person name="Rogers Y.H."/>
            <person name="Rohde C."/>
            <person name="Rozas J."/>
            <person name="Rubenfield M.J."/>
            <person name="Ruiz A."/>
            <person name="Russo S."/>
            <person name="Salzberg S.L."/>
            <person name="Sanchez-Gracia A."/>
            <person name="Saranga D.J."/>
            <person name="Sato H."/>
            <person name="Schaeffer S.W."/>
            <person name="Schatz M.C."/>
            <person name="Schlenke T."/>
            <person name="Schwartz R."/>
            <person name="Segarra C."/>
            <person name="Singh R.S."/>
            <person name="Sirot L."/>
            <person name="Sirota M."/>
            <person name="Sisneros N.B."/>
            <person name="Smith C.D."/>
            <person name="Smith T.F."/>
            <person name="Spieth J."/>
            <person name="Stage D.E."/>
            <person name="Stark A."/>
            <person name="Stephan W."/>
            <person name="Strausberg R.L."/>
            <person name="Strempel S."/>
            <person name="Sturgill D."/>
            <person name="Sutton G."/>
            <person name="Sutton G.G."/>
            <person name="Tao W."/>
            <person name="Teichmann S."/>
            <person name="Tobari Y.N."/>
            <person name="Tomimura Y."/>
            <person name="Tsolas J.M."/>
            <person name="Valente V.L."/>
            <person name="Venter E."/>
            <person name="Venter J.C."/>
            <person name="Vicario S."/>
            <person name="Vieira F.G."/>
            <person name="Vilella A.J."/>
            <person name="Villasante A."/>
            <person name="Walenz B."/>
            <person name="Wang J."/>
            <person name="Wasserman M."/>
            <person name="Watts T."/>
            <person name="Wilson D."/>
            <person name="Wilson R.K."/>
            <person name="Wing R.A."/>
            <person name="Wolfner M.F."/>
            <person name="Wong A."/>
            <person name="Wong G.K."/>
            <person name="Wu C.I."/>
            <person name="Wu G."/>
            <person name="Yamamoto D."/>
            <person name="Yang H.P."/>
            <person name="Yang S.P."/>
            <person name="Yorke J.A."/>
            <person name="Yoshida K."/>
            <person name="Zdobnov E."/>
            <person name="Zhang P."/>
            <person name="Zhang Y."/>
            <person name="Zimin A.V."/>
            <person name="Baldwin J."/>
            <person name="Abdouelleil A."/>
            <person name="Abdulkadir J."/>
            <person name="Abebe A."/>
            <person name="Abera B."/>
            <person name="Abreu J."/>
            <person name="Acer S.C."/>
            <person name="Aftuck L."/>
            <person name="Alexander A."/>
            <person name="An P."/>
            <person name="Anderson E."/>
            <person name="Anderson S."/>
            <person name="Arachi H."/>
            <person name="Azer M."/>
            <person name="Bachantsang P."/>
            <person name="Barry A."/>
            <person name="Bayul T."/>
            <person name="Berlin A."/>
            <person name="Bessette D."/>
            <person name="Bloom T."/>
            <person name="Blye J."/>
            <person name="Boguslavskiy L."/>
            <person name="Bonnet C."/>
            <person name="Boukhgalter B."/>
            <person name="Bourzgui I."/>
            <person name="Brown A."/>
            <person name="Cahill P."/>
            <person name="Channer S."/>
            <person name="Cheshatsang Y."/>
            <person name="Chuda L."/>
            <person name="Citroen M."/>
            <person name="Collymore A."/>
            <person name="Cooke P."/>
            <person name="Costello M."/>
            <person name="D'Aco K."/>
            <person name="Daza R."/>
            <person name="De Haan G."/>
            <person name="DeGray S."/>
            <person name="DeMaso C."/>
            <person name="Dhargay N."/>
            <person name="Dooley K."/>
            <person name="Dooley E."/>
            <person name="Doricent M."/>
            <person name="Dorje P."/>
            <person name="Dorjee K."/>
            <person name="Dupes A."/>
            <person name="Elong R."/>
            <person name="Falk J."/>
            <person name="Farina A."/>
            <person name="Faro S."/>
            <person name="Ferguson D."/>
            <person name="Fisher S."/>
            <person name="Foley C.D."/>
            <person name="Franke A."/>
            <person name="Friedrich D."/>
            <person name="Gadbois L."/>
            <person name="Gearin G."/>
            <person name="Gearin C.R."/>
            <person name="Giannoukos G."/>
            <person name="Goode T."/>
            <person name="Graham J."/>
            <person name="Grandbois E."/>
            <person name="Grewal S."/>
            <person name="Gyaltsen K."/>
            <person name="Hafez N."/>
            <person name="Hagos B."/>
            <person name="Hall J."/>
            <person name="Henson C."/>
            <person name="Hollinger A."/>
            <person name="Honan T."/>
            <person name="Huard M.D."/>
            <person name="Hughes L."/>
            <person name="Hurhula B."/>
            <person name="Husby M.E."/>
            <person name="Kamat A."/>
            <person name="Kanga B."/>
            <person name="Kashin S."/>
            <person name="Khazanovich D."/>
            <person name="Kisner P."/>
            <person name="Lance K."/>
            <person name="Lara M."/>
            <person name="Lee W."/>
            <person name="Lennon N."/>
            <person name="Letendre F."/>
            <person name="LeVine R."/>
            <person name="Lipovsky A."/>
            <person name="Liu X."/>
            <person name="Liu J."/>
            <person name="Liu S."/>
            <person name="Lokyitsang T."/>
            <person name="Lokyitsang Y."/>
            <person name="Lubonja R."/>
            <person name="Lui A."/>
            <person name="MacDonald P."/>
            <person name="Magnisalis V."/>
            <person name="Maru K."/>
            <person name="Matthews C."/>
            <person name="McCusker W."/>
            <person name="McDonough S."/>
            <person name="Mehta T."/>
            <person name="Meldrim J."/>
            <person name="Meneus L."/>
            <person name="Mihai O."/>
            <person name="Mihalev A."/>
            <person name="Mihova T."/>
            <person name="Mittelman R."/>
            <person name="Mlenga V."/>
            <person name="Montmayeur A."/>
            <person name="Mulrain L."/>
            <person name="Navidi A."/>
            <person name="Naylor J."/>
            <person name="Negash T."/>
            <person name="Nguyen T."/>
            <person name="Nguyen N."/>
            <person name="Nicol R."/>
            <person name="Norbu C."/>
            <person name="Norbu N."/>
            <person name="Novod N."/>
            <person name="O'Neill B."/>
            <person name="Osman S."/>
            <person name="Markiewicz E."/>
            <person name="Oyono O.L."/>
            <person name="Patti C."/>
            <person name="Phunkhang P."/>
            <person name="Pierre F."/>
            <person name="Priest M."/>
            <person name="Raghuraman S."/>
            <person name="Rege F."/>
            <person name="Reyes R."/>
            <person name="Rise C."/>
            <person name="Rogov P."/>
            <person name="Ross K."/>
            <person name="Ryan E."/>
            <person name="Settipalli S."/>
            <person name="Shea T."/>
            <person name="Sherpa N."/>
            <person name="Shi L."/>
            <person name="Shih D."/>
            <person name="Sparrow T."/>
            <person name="Spaulding J."/>
            <person name="Stalker J."/>
            <person name="Stange-Thomann N."/>
            <person name="Stavropoulos S."/>
            <person name="Stone C."/>
            <person name="Strader C."/>
            <person name="Tesfaye S."/>
            <person name="Thomson T."/>
            <person name="Thoulutsang Y."/>
            <person name="Thoulutsang D."/>
            <person name="Topham K."/>
            <person name="Topping I."/>
            <person name="Tsamla T."/>
            <person name="Vassiliev H."/>
            <person name="Vo A."/>
            <person name="Wangchuk T."/>
            <person name="Wangdi T."/>
            <person name="Weiand M."/>
            <person name="Wilkinson J."/>
            <person name="Wilson A."/>
            <person name="Yadav S."/>
            <person name="Young G."/>
            <person name="Yu Q."/>
            <person name="Zembek L."/>
            <person name="Zhong D."/>
            <person name="Zimmer A."/>
            <person name="Zwirko Z."/>
            <person name="Jaffe D.B."/>
            <person name="Alvarez P."/>
            <person name="Brockman W."/>
            <person name="Butler J."/>
            <person name="Chin C."/>
            <person name="Gnerre S."/>
            <person name="Grabherr M."/>
            <person name="Kleber M."/>
            <person name="Mauceli E."/>
            <person name="MacCallum I."/>
        </authorList>
    </citation>
    <scope>NUCLEOTIDE SEQUENCE [LARGE SCALE GENOMIC DNA]</scope>
    <source>
        <strain evidence="13">Tucson 15287-2541.00</strain>
    </source>
</reference>
<feature type="domain" description="ABC transmembrane type-1" evidence="11">
    <location>
        <begin position="802"/>
        <end position="1094"/>
    </location>
</feature>
<protein>
    <submittedName>
        <fullName evidence="12">GH18781</fullName>
    </submittedName>
</protein>
<feature type="domain" description="ABC transporter" evidence="10">
    <location>
        <begin position="486"/>
        <end position="713"/>
    </location>
</feature>
<dbReference type="PROSITE" id="PS00211">
    <property type="entry name" value="ABC_TRANSPORTER_1"/>
    <property type="match status" value="2"/>
</dbReference>
<feature type="transmembrane region" description="Helical" evidence="9">
    <location>
        <begin position="854"/>
        <end position="876"/>
    </location>
</feature>
<evidence type="ECO:0000313" key="13">
    <source>
        <dbReference type="Proteomes" id="UP000001070"/>
    </source>
</evidence>
<dbReference type="PANTHER" id="PTHR24223">
    <property type="entry name" value="ATP-BINDING CASSETTE SUB-FAMILY C"/>
    <property type="match status" value="1"/>
</dbReference>
<dbReference type="FunCoup" id="B4JG06">
    <property type="interactions" value="77"/>
</dbReference>
<dbReference type="InterPro" id="IPR017871">
    <property type="entry name" value="ABC_transporter-like_CS"/>
</dbReference>
<dbReference type="GO" id="GO:0005524">
    <property type="term" value="F:ATP binding"/>
    <property type="evidence" value="ECO:0007669"/>
    <property type="project" value="UniProtKB-KW"/>
</dbReference>
<dbReference type="SMR" id="B4JG06"/>
<dbReference type="InterPro" id="IPR050173">
    <property type="entry name" value="ABC_transporter_C-like"/>
</dbReference>
<dbReference type="eggNOG" id="KOG0054">
    <property type="taxonomic scope" value="Eukaryota"/>
</dbReference>
<evidence type="ECO:0000256" key="6">
    <source>
        <dbReference type="ARBA" id="ARBA00022989"/>
    </source>
</evidence>
<dbReference type="FunFam" id="3.40.50.300:FF:000482">
    <property type="entry name" value="Multidrug resistance-associated protein member 4"/>
    <property type="match status" value="1"/>
</dbReference>
<dbReference type="FunFam" id="1.20.1560.10:FF:000014">
    <property type="entry name" value="Multidrug resistance-associated protein member 4"/>
    <property type="match status" value="1"/>
</dbReference>
<feature type="transmembrane region" description="Helical" evidence="9">
    <location>
        <begin position="430"/>
        <end position="451"/>
    </location>
</feature>
<dbReference type="SUPFAM" id="SSF90123">
    <property type="entry name" value="ABC transporter transmembrane region"/>
    <property type="match status" value="2"/>
</dbReference>
<keyword evidence="5" id="KW-0067">ATP-binding</keyword>
<dbReference type="PhylomeDB" id="B4JG06"/>
<dbReference type="OMA" id="KNPRQGA"/>
<proteinExistence type="predicted"/>
<dbReference type="Gene3D" id="1.20.1560.10">
    <property type="entry name" value="ABC transporter type 1, transmembrane domain"/>
    <property type="match status" value="2"/>
</dbReference>
<dbReference type="InterPro" id="IPR003439">
    <property type="entry name" value="ABC_transporter-like_ATP-bd"/>
</dbReference>
<dbReference type="EMBL" id="CH916369">
    <property type="protein sequence ID" value="EDV92545.1"/>
    <property type="molecule type" value="Genomic_DNA"/>
</dbReference>
<feature type="transmembrane region" description="Helical" evidence="9">
    <location>
        <begin position="305"/>
        <end position="324"/>
    </location>
</feature>
<dbReference type="InterPro" id="IPR011527">
    <property type="entry name" value="ABC1_TM_dom"/>
</dbReference>
<gene>
    <name evidence="12" type="primary">Dgri\GH18781</name>
    <name evidence="12" type="ORF">Dgri_GH18781</name>
</gene>
<dbReference type="Proteomes" id="UP000001070">
    <property type="component" value="Unassembled WGS sequence"/>
</dbReference>
<evidence type="ECO:0000256" key="3">
    <source>
        <dbReference type="ARBA" id="ARBA00022692"/>
    </source>
</evidence>
<keyword evidence="7 9" id="KW-0472">Membrane</keyword>
<accession>B4JG06</accession>
<dbReference type="GO" id="GO:0140359">
    <property type="term" value="F:ABC-type transporter activity"/>
    <property type="evidence" value="ECO:0007669"/>
    <property type="project" value="InterPro"/>
</dbReference>
<dbReference type="Gene3D" id="3.40.50.300">
    <property type="entry name" value="P-loop containing nucleotide triphosphate hydrolases"/>
    <property type="match status" value="2"/>
</dbReference>
<dbReference type="SUPFAM" id="SSF52540">
    <property type="entry name" value="P-loop containing nucleoside triphosphate hydrolases"/>
    <property type="match status" value="2"/>
</dbReference>
<name>B4JG06_DROGR</name>
<dbReference type="CDD" id="cd03250">
    <property type="entry name" value="ABCC_MRP_domain1"/>
    <property type="match status" value="1"/>
</dbReference>
<dbReference type="HOGENOM" id="CLU_000604_27_3_1"/>
<evidence type="ECO:0000256" key="5">
    <source>
        <dbReference type="ARBA" id="ARBA00022840"/>
    </source>
</evidence>
<dbReference type="InParanoid" id="B4JG06"/>
<evidence type="ECO:0000259" key="10">
    <source>
        <dbReference type="PROSITE" id="PS50893"/>
    </source>
</evidence>
<dbReference type="KEGG" id="dgr:6563334"/>
<keyword evidence="6 9" id="KW-1133">Transmembrane helix</keyword>
<dbReference type="InterPro" id="IPR044726">
    <property type="entry name" value="ABCC_6TM_D2"/>
</dbReference>
<evidence type="ECO:0000256" key="8">
    <source>
        <dbReference type="SAM" id="MobiDB-lite"/>
    </source>
</evidence>
<keyword evidence="2" id="KW-0813">Transport</keyword>
<evidence type="ECO:0000259" key="11">
    <source>
        <dbReference type="PROSITE" id="PS50929"/>
    </source>
</evidence>
<keyword evidence="3 9" id="KW-0812">Transmembrane</keyword>
<dbReference type="PROSITE" id="PS50893">
    <property type="entry name" value="ABC_TRANSPORTER_2"/>
    <property type="match status" value="2"/>
</dbReference>
<feature type="compositionally biased region" description="Polar residues" evidence="8">
    <location>
        <begin position="720"/>
        <end position="732"/>
    </location>
</feature>
<evidence type="ECO:0000256" key="4">
    <source>
        <dbReference type="ARBA" id="ARBA00022741"/>
    </source>
</evidence>
<dbReference type="PROSITE" id="PS50929">
    <property type="entry name" value="ABC_TM1F"/>
    <property type="match status" value="2"/>
</dbReference>
<dbReference type="STRING" id="7222.B4JG06"/>
<feature type="transmembrane region" description="Helical" evidence="9">
    <location>
        <begin position="206"/>
        <end position="226"/>
    </location>
</feature>
<feature type="domain" description="ABC transmembrane type-1" evidence="11">
    <location>
        <begin position="206"/>
        <end position="432"/>
    </location>
</feature>
<dbReference type="GO" id="GO:0016887">
    <property type="term" value="F:ATP hydrolysis activity"/>
    <property type="evidence" value="ECO:0007669"/>
    <property type="project" value="InterPro"/>
</dbReference>
<sequence length="1393" mass="156048">MDSSVKPERKNPRERANCLSQLIFAWAVPLLFRGSRQGLTTDDLTACLKDDHSEQLGDRLEEEWYKELEHAHRKSHKPRLRNALFRCFKGPTIINGIICFVYIVIKTLIPVILAQLLLQFQQGQSPVAGVDQIDAQHFASALNRTARGVKLTSSPNFEVNSPNALDGNDPLKEHIKGTFPEEAANITELNALEEGLRYVWNDVSSLAAVLVGSTLFACFLIHHVDLRQRLMGARMRIACCSLIYRKTLRLSMKTAGQTPAGYLINLLSNDVNRLDYGFIFVHWIWILPFHAVLTCYLIWLRIGIPALVGVIGLLLKTVPLQSALSKLTSILRLRIAERTDARVGIMNELVQGIQVIKMYAWEKPFQAVVAEARRSEIKQIRYASYLRGFYLSTMVFTERSTLYITLVAAALMGQQITADFVFSAASFYNILQLVAAIWYPLAVTFGAEALVSLRRIQAFLQLEGRDEKVQGLTHKKKQDMGDTRAIVLKDISASWDKEKPQRTLQSFNLQIQKGQLCAVIGPVGAGKSSLLQLLLGELPIVDGGAVLQGELSYASQEPWLFTGTVRNNILFGEEYERKRYQEVTRCCALTTDFQQLSSGDKTIVGERGASLSGGQRARISLARAVYKPASIYLLDDPLSAVDAHVGRHLFDEVIGPRGRLAREKATRVLVTHQVHFLSEADWIVIVEQGRILRQGTYTDLLNSELDFAKLLERPKEAETSNDGLQSSSSSYQDLEDDDDIPYMDGVRDGYHPLRKQSNSTQGSKSLTSSDQTDLQKDDDDDLAEEQASGSISPRVWYEYFHAGSSLLGFSFMVCIMLLSQVVCSSSDYFSNIWTQQEHQRSQNKSTTFSTYECMYIYGALIIGVVIMITFRGFLFFKTCMHASKVLHDRMFSCILHATMRFFDTNPSGRILNRFSKDMGAIDELLPRAMMDFIQIALVMFGILIVISVVNPVLIAAMLVVAIIDMLILKLYLRPSQDLKRLEGICRSPVFSHLSSSLTGLSIIRSRQLQDVVAKEFDLLQDVHSSVWQLTMAANTALGLWLDCVSCAFLTSVTFSFIISNESTYSGNVGLAISQAMILTGMVQYGMRQVCESLQQMTSVERVLQYTELDQETAAVGKEPSQQWPTHGQVEFRDMSCRYDPNGSAVLNHLSLIIEPGWKVGIVGRTGAGKSSLIGALFRLAYIEGGIYIDGIETGSISLETLRTRISIIPQDPVLFSATIRYNLDPFERYSDADLWRALEEVELRSAIPGLDYMVTERGSNFSVGQRQLLCLARAILRNNKVLVLDEATANVDPQTDALIQRSIRVKFQHCTVLTVAHRLHTVMDSDRIIVMDAGNAVEFDVPHLLLKKSKGVLRQMVEATGGEADALKNVANNSFKRMQQEREEQRAREEHDD</sequence>
<keyword evidence="13" id="KW-1185">Reference proteome</keyword>
<dbReference type="PANTHER" id="PTHR24223:SF415">
    <property type="entry name" value="FI20190P1"/>
    <property type="match status" value="1"/>
</dbReference>
<dbReference type="CDD" id="cd03244">
    <property type="entry name" value="ABCC_MRP_domain2"/>
    <property type="match status" value="1"/>
</dbReference>